<evidence type="ECO:0008006" key="6">
    <source>
        <dbReference type="Google" id="ProtNLM"/>
    </source>
</evidence>
<dbReference type="PROSITE" id="PS50887">
    <property type="entry name" value="GGDEF"/>
    <property type="match status" value="1"/>
</dbReference>
<feature type="domain" description="GGDEF" evidence="3">
    <location>
        <begin position="485"/>
        <end position="618"/>
    </location>
</feature>
<dbReference type="InterPro" id="IPR043128">
    <property type="entry name" value="Rev_trsase/Diguanyl_cyclase"/>
</dbReference>
<accession>A0ABN2LMI4</accession>
<comment type="caution">
    <text evidence="4">The sequence shown here is derived from an EMBL/GenBank/DDBJ whole genome shotgun (WGS) entry which is preliminary data.</text>
</comment>
<dbReference type="Pfam" id="PF01590">
    <property type="entry name" value="GAF"/>
    <property type="match status" value="1"/>
</dbReference>
<dbReference type="CDD" id="cd01948">
    <property type="entry name" value="EAL"/>
    <property type="match status" value="1"/>
</dbReference>
<dbReference type="InterPro" id="IPR035965">
    <property type="entry name" value="PAS-like_dom_sf"/>
</dbReference>
<dbReference type="Gene3D" id="3.30.70.270">
    <property type="match status" value="1"/>
</dbReference>
<dbReference type="SUPFAM" id="SSF55785">
    <property type="entry name" value="PYP-like sensor domain (PAS domain)"/>
    <property type="match status" value="1"/>
</dbReference>
<evidence type="ECO:0000313" key="5">
    <source>
        <dbReference type="Proteomes" id="UP001500218"/>
    </source>
</evidence>
<dbReference type="SUPFAM" id="SSF55781">
    <property type="entry name" value="GAF domain-like"/>
    <property type="match status" value="2"/>
</dbReference>
<dbReference type="InterPro" id="IPR052155">
    <property type="entry name" value="Biofilm_reg_signaling"/>
</dbReference>
<reference evidence="4 5" key="1">
    <citation type="journal article" date="2019" name="Int. J. Syst. Evol. Microbiol.">
        <title>The Global Catalogue of Microorganisms (GCM) 10K type strain sequencing project: providing services to taxonomists for standard genome sequencing and annotation.</title>
        <authorList>
            <consortium name="The Broad Institute Genomics Platform"/>
            <consortium name="The Broad Institute Genome Sequencing Center for Infectious Disease"/>
            <person name="Wu L."/>
            <person name="Ma J."/>
        </authorList>
    </citation>
    <scope>NUCLEOTIDE SEQUENCE [LARGE SCALE GENOMIC DNA]</scope>
    <source>
        <strain evidence="4 5">JCM 13250</strain>
    </source>
</reference>
<organism evidence="4 5">
    <name type="scientific">Luedemannella flava</name>
    <dbReference type="NCBI Taxonomy" id="349316"/>
    <lineage>
        <taxon>Bacteria</taxon>
        <taxon>Bacillati</taxon>
        <taxon>Actinomycetota</taxon>
        <taxon>Actinomycetes</taxon>
        <taxon>Micromonosporales</taxon>
        <taxon>Micromonosporaceae</taxon>
        <taxon>Luedemannella</taxon>
    </lineage>
</organism>
<dbReference type="InterPro" id="IPR029787">
    <property type="entry name" value="Nucleotide_cyclase"/>
</dbReference>
<dbReference type="CDD" id="cd01949">
    <property type="entry name" value="GGDEF"/>
    <property type="match status" value="1"/>
</dbReference>
<dbReference type="NCBIfam" id="TIGR00254">
    <property type="entry name" value="GGDEF"/>
    <property type="match status" value="1"/>
</dbReference>
<feature type="domain" description="EAL" evidence="2">
    <location>
        <begin position="627"/>
        <end position="878"/>
    </location>
</feature>
<dbReference type="RefSeq" id="WP_344126940.1">
    <property type="nucleotide sequence ID" value="NZ_BAAALT010000028.1"/>
</dbReference>
<dbReference type="InterPro" id="IPR029016">
    <property type="entry name" value="GAF-like_dom_sf"/>
</dbReference>
<dbReference type="InterPro" id="IPR001633">
    <property type="entry name" value="EAL_dom"/>
</dbReference>
<dbReference type="SUPFAM" id="SSF55073">
    <property type="entry name" value="Nucleotide cyclase"/>
    <property type="match status" value="1"/>
</dbReference>
<dbReference type="EMBL" id="BAAALT010000028">
    <property type="protein sequence ID" value="GAA1790941.1"/>
    <property type="molecule type" value="Genomic_DNA"/>
</dbReference>
<dbReference type="PANTHER" id="PTHR44757:SF2">
    <property type="entry name" value="BIOFILM ARCHITECTURE MAINTENANCE PROTEIN MBAA"/>
    <property type="match status" value="1"/>
</dbReference>
<dbReference type="SMART" id="SM00091">
    <property type="entry name" value="PAS"/>
    <property type="match status" value="1"/>
</dbReference>
<name>A0ABN2LMI4_9ACTN</name>
<protein>
    <recommendedName>
        <fullName evidence="6">EAL domain-containing protein</fullName>
    </recommendedName>
</protein>
<dbReference type="Gene3D" id="3.30.450.40">
    <property type="match status" value="2"/>
</dbReference>
<dbReference type="InterPro" id="IPR035919">
    <property type="entry name" value="EAL_sf"/>
</dbReference>
<dbReference type="Proteomes" id="UP001500218">
    <property type="component" value="Unassembled WGS sequence"/>
</dbReference>
<dbReference type="Pfam" id="PF00990">
    <property type="entry name" value="GGDEF"/>
    <property type="match status" value="1"/>
</dbReference>
<dbReference type="Pfam" id="PF00563">
    <property type="entry name" value="EAL"/>
    <property type="match status" value="1"/>
</dbReference>
<dbReference type="NCBIfam" id="TIGR00229">
    <property type="entry name" value="sensory_box"/>
    <property type="match status" value="1"/>
</dbReference>
<dbReference type="PANTHER" id="PTHR44757">
    <property type="entry name" value="DIGUANYLATE CYCLASE DGCP"/>
    <property type="match status" value="1"/>
</dbReference>
<dbReference type="SMART" id="SM00065">
    <property type="entry name" value="GAF"/>
    <property type="match status" value="2"/>
</dbReference>
<evidence type="ECO:0000313" key="4">
    <source>
        <dbReference type="EMBL" id="GAA1790941.1"/>
    </source>
</evidence>
<proteinExistence type="predicted"/>
<dbReference type="Pfam" id="PF08448">
    <property type="entry name" value="PAS_4"/>
    <property type="match status" value="1"/>
</dbReference>
<gene>
    <name evidence="4" type="ORF">GCM10009682_11190</name>
</gene>
<evidence type="ECO:0000259" key="2">
    <source>
        <dbReference type="PROSITE" id="PS50883"/>
    </source>
</evidence>
<dbReference type="PROSITE" id="PS50112">
    <property type="entry name" value="PAS"/>
    <property type="match status" value="1"/>
</dbReference>
<dbReference type="Pfam" id="PF13185">
    <property type="entry name" value="GAF_2"/>
    <property type="match status" value="1"/>
</dbReference>
<dbReference type="CDD" id="cd00130">
    <property type="entry name" value="PAS"/>
    <property type="match status" value="1"/>
</dbReference>
<dbReference type="InterPro" id="IPR000014">
    <property type="entry name" value="PAS"/>
</dbReference>
<dbReference type="Gene3D" id="3.20.20.450">
    <property type="entry name" value="EAL domain"/>
    <property type="match status" value="1"/>
</dbReference>
<sequence length="878" mass="94166">MKFAISGPEEEADPQEQLAAASLAVRDAYRDTTRLIRLLTVIGTPSSPEDLIDRALTALSEVFSADVTAVAEVAGDRLLVTSSCGLPEDDPAFRGEWTLGSAAAEAIARGEPVVREPLAAADVPPSLAGIGLRSAVWLPLSAEPEPRAELLLLYRRSGAPFSDAELQVLTSVGYRMASAVAASERGVALERLAQSGHRLARHLDLRPLLAEAVDLLTDLAQTDRAWIVTIAGAEAALRAQHGLSAAEVTGWPRPVAALPAWGAALSGTPYCGGAGTADQVLCVPVIRDGAVVALLGTASDRPRLFRQDAIEVITIFASHLGAAMANAELYRALAQNESWLRLITDAISDMIAVVDRRGTFVYASPSHRHELGQEPSALVGRSLTDLAHPGDRGPLATALVQAAQEPRIEYRLRAGPDTWVWVESVLRPAPADAASIVLSSRVIDERKRLEEELRLRATHDPLTGLANRTLAGQRLHEALGHGAGTAVGVLFCDLDKFKAVNDRLGHEAGDELLQQVAARLTRCVRPTDLLARFGGDEFVFVLDGVGGLADIAEVGRRVQVALKQPFTLRGEQVQVSASVGGVHGVRGTTTASAMLRDADAAMYAAKAKGLGEVEVFDEAASHRSLDRLDLRNDLTRALDDGQLRLVYQPVFALDTGEVVSFEALLRWVHPTRGPIPPEVFIPLAEETGAIVPIGSWVLAEACQQLATWQHEWPGIHMSVNLSVAQLRQENLAAHTLETIKGAGVSPADVWLEVTEHGYAREDLALRAVALREAGVHFALDDFGMSYSILSYLQRFPAERLKIDRSFVAGMIDRDIDRGIVRAILAIADSSGLDVVAEGIETEAHRAALLELGCRYGQGYLLARPLPPDEATLLLRQSA</sequence>
<evidence type="ECO:0000259" key="3">
    <source>
        <dbReference type="PROSITE" id="PS50887"/>
    </source>
</evidence>
<dbReference type="InterPro" id="IPR000160">
    <property type="entry name" value="GGDEF_dom"/>
</dbReference>
<evidence type="ECO:0000259" key="1">
    <source>
        <dbReference type="PROSITE" id="PS50112"/>
    </source>
</evidence>
<feature type="domain" description="PAS" evidence="1">
    <location>
        <begin position="336"/>
        <end position="406"/>
    </location>
</feature>
<dbReference type="SUPFAM" id="SSF141868">
    <property type="entry name" value="EAL domain-like"/>
    <property type="match status" value="1"/>
</dbReference>
<dbReference type="PROSITE" id="PS50883">
    <property type="entry name" value="EAL"/>
    <property type="match status" value="1"/>
</dbReference>
<dbReference type="SMART" id="SM00267">
    <property type="entry name" value="GGDEF"/>
    <property type="match status" value="1"/>
</dbReference>
<keyword evidence="5" id="KW-1185">Reference proteome</keyword>
<dbReference type="InterPro" id="IPR013656">
    <property type="entry name" value="PAS_4"/>
</dbReference>
<dbReference type="SMART" id="SM00052">
    <property type="entry name" value="EAL"/>
    <property type="match status" value="1"/>
</dbReference>
<dbReference type="InterPro" id="IPR003018">
    <property type="entry name" value="GAF"/>
</dbReference>
<dbReference type="Gene3D" id="3.30.450.20">
    <property type="entry name" value="PAS domain"/>
    <property type="match status" value="1"/>
</dbReference>